<reference evidence="3" key="1">
    <citation type="journal article" date="2019" name="Int. J. Syst. Evol. Microbiol.">
        <title>The Global Catalogue of Microorganisms (GCM) 10K type strain sequencing project: providing services to taxonomists for standard genome sequencing and annotation.</title>
        <authorList>
            <consortium name="The Broad Institute Genomics Platform"/>
            <consortium name="The Broad Institute Genome Sequencing Center for Infectious Disease"/>
            <person name="Wu L."/>
            <person name="Ma J."/>
        </authorList>
    </citation>
    <scope>NUCLEOTIDE SEQUENCE [LARGE SCALE GENOMIC DNA]</scope>
    <source>
        <strain evidence="3">JCM 16548</strain>
    </source>
</reference>
<evidence type="ECO:0000256" key="1">
    <source>
        <dbReference type="SAM" id="SignalP"/>
    </source>
</evidence>
<comment type="caution">
    <text evidence="2">The sequence shown here is derived from an EMBL/GenBank/DDBJ whole genome shotgun (WGS) entry which is preliminary data.</text>
</comment>
<keyword evidence="1" id="KW-0732">Signal</keyword>
<protein>
    <submittedName>
        <fullName evidence="2">Uncharacterized protein</fullName>
    </submittedName>
</protein>
<feature type="chain" id="PRO_5046966129" evidence="1">
    <location>
        <begin position="29"/>
        <end position="456"/>
    </location>
</feature>
<proteinExistence type="predicted"/>
<sequence>MHRGLRWLLSLLVGLTLVGGVGAGAAQAEDPASPAPVRASIQGFWQARSNFARSNFARSNFARSNFGTLGEQTPSSFGLESSPSGEVVQRALDGAAYQCGPTGFDAYVDGLLAGLTSDELSFLLDSGVLEFPAMEAVVYGTANRDAVPRGHDGHELTKTLKDLQKFWPTTSRDLQLVSMDGEMLRDPERISRLLVRLYAFTPADADGYAAAVARVIRDVRVFDDGESPLFSLNAFAFSGVGDPDPSIAALPPKIVVGEGFLDALDELDVDDVGGSVVLAHEYAHQLQVQDDLFGTATGPEANRRVELMADAFAGYFAVHPKGLSLNARRVTQVQQTFFELGDCSFDDPGHHGTPEQGRRASAWAATLASSTKPRGQVLPAAQLAALFDEELPVIVAADAPVADVPVADVPVADVPVADVPVADVPVADVPVADVPVSDVPAADVPVSDVPVPDVQR</sequence>
<gene>
    <name evidence="2" type="ORF">GCM10022204_13550</name>
</gene>
<name>A0ABP7D2Q9_9ACTN</name>
<dbReference type="EMBL" id="BAAAYX010000003">
    <property type="protein sequence ID" value="GAA3698505.1"/>
    <property type="molecule type" value="Genomic_DNA"/>
</dbReference>
<accession>A0ABP7D2Q9</accession>
<organism evidence="2 3">
    <name type="scientific">Microlunatus aurantiacus</name>
    <dbReference type="NCBI Taxonomy" id="446786"/>
    <lineage>
        <taxon>Bacteria</taxon>
        <taxon>Bacillati</taxon>
        <taxon>Actinomycetota</taxon>
        <taxon>Actinomycetes</taxon>
        <taxon>Propionibacteriales</taxon>
        <taxon>Propionibacteriaceae</taxon>
        <taxon>Microlunatus</taxon>
    </lineage>
</organism>
<dbReference type="Proteomes" id="UP001500051">
    <property type="component" value="Unassembled WGS sequence"/>
</dbReference>
<dbReference type="RefSeq" id="WP_344811546.1">
    <property type="nucleotide sequence ID" value="NZ_BAAAYX010000003.1"/>
</dbReference>
<feature type="signal peptide" evidence="1">
    <location>
        <begin position="1"/>
        <end position="28"/>
    </location>
</feature>
<evidence type="ECO:0000313" key="2">
    <source>
        <dbReference type="EMBL" id="GAA3698505.1"/>
    </source>
</evidence>
<evidence type="ECO:0000313" key="3">
    <source>
        <dbReference type="Proteomes" id="UP001500051"/>
    </source>
</evidence>
<keyword evidence="3" id="KW-1185">Reference proteome</keyword>